<accession>A0A1Y0I6X7</accession>
<protein>
    <submittedName>
        <fullName evidence="1">Uncharacterized protein</fullName>
    </submittedName>
</protein>
<gene>
    <name evidence="1" type="ORF">OLMES_2182</name>
</gene>
<dbReference type="RefSeq" id="WP_087461265.1">
    <property type="nucleotide sequence ID" value="NZ_CP021425.1"/>
</dbReference>
<evidence type="ECO:0000313" key="2">
    <source>
        <dbReference type="Proteomes" id="UP000196027"/>
    </source>
</evidence>
<sequence>MTTSVNYFGSLGSNADEALAVVEPIVSEILKSHENGDYDLFSSLITQNLKAKVKPEGFKKAVQENQPTLGIMQSKRFVAALNKGGNPMFLWVARFSKAEDDVLINITFTDDKASPKVDWVWIE</sequence>
<name>A0A1Y0I6X7_9GAMM</name>
<dbReference type="EMBL" id="CP021425">
    <property type="protein sequence ID" value="ARU56252.1"/>
    <property type="molecule type" value="Genomic_DNA"/>
</dbReference>
<dbReference type="AlphaFoldDB" id="A0A1Y0I6X7"/>
<evidence type="ECO:0000313" key="1">
    <source>
        <dbReference type="EMBL" id="ARU56252.1"/>
    </source>
</evidence>
<keyword evidence="2" id="KW-1185">Reference proteome</keyword>
<dbReference type="KEGG" id="ome:OLMES_2182"/>
<dbReference type="Proteomes" id="UP000196027">
    <property type="component" value="Chromosome"/>
</dbReference>
<organism evidence="1 2">
    <name type="scientific">Oleiphilus messinensis</name>
    <dbReference type="NCBI Taxonomy" id="141451"/>
    <lineage>
        <taxon>Bacteria</taxon>
        <taxon>Pseudomonadati</taxon>
        <taxon>Pseudomonadota</taxon>
        <taxon>Gammaproteobacteria</taxon>
        <taxon>Oceanospirillales</taxon>
        <taxon>Oleiphilaceae</taxon>
        <taxon>Oleiphilus</taxon>
    </lineage>
</organism>
<reference evidence="1 2" key="1">
    <citation type="submission" date="2017-05" db="EMBL/GenBank/DDBJ databases">
        <title>Genomic insights into alkan degradation activity of Oleiphilus messinensis.</title>
        <authorList>
            <person name="Kozyavkin S.A."/>
            <person name="Slesarev A.I."/>
            <person name="Golyshin P.N."/>
            <person name="Korzhenkov A."/>
            <person name="Golyshina O.N."/>
            <person name="Toshchakov S.V."/>
        </authorList>
    </citation>
    <scope>NUCLEOTIDE SEQUENCE [LARGE SCALE GENOMIC DNA]</scope>
    <source>
        <strain evidence="1 2">ME102</strain>
    </source>
</reference>
<proteinExistence type="predicted"/>